<protein>
    <submittedName>
        <fullName evidence="2">Putative odorant binding protein 51</fullName>
    </submittedName>
</protein>
<sequence length="156" mass="17980">MNRLFIFLIVLVAGSRADKRHDYGQKMSQCLIENGLNETHLKYVFRIGKVNLEIPSDVSEEALACMLACVYNFTITMRETQKTLDEAILDVINLDDMFNNDENKRKALKETLDKCKTEAAGDNCKLLQCIKVTRDPFDKIITAGRYNYGYLRRDNE</sequence>
<keyword evidence="1" id="KW-0732">Signal</keyword>
<dbReference type="GO" id="GO:0005549">
    <property type="term" value="F:odorant binding"/>
    <property type="evidence" value="ECO:0007669"/>
    <property type="project" value="InterPro"/>
</dbReference>
<dbReference type="InParanoid" id="G8B1Q6"/>
<evidence type="ECO:0000313" key="4">
    <source>
        <dbReference type="Proteomes" id="UP000002358"/>
    </source>
</evidence>
<dbReference type="InterPro" id="IPR006170">
    <property type="entry name" value="PBP/GOBP"/>
</dbReference>
<reference evidence="3" key="3">
    <citation type="submission" date="2021-01" db="UniProtKB">
        <authorList>
            <consortium name="EnsemblMetazoa"/>
        </authorList>
    </citation>
    <scope>IDENTIFICATION</scope>
</reference>
<evidence type="ECO:0000313" key="2">
    <source>
        <dbReference type="EMBL" id="CCD17820.1"/>
    </source>
</evidence>
<feature type="chain" id="PRO_5014574429" evidence="1">
    <location>
        <begin position="18"/>
        <end position="156"/>
    </location>
</feature>
<dbReference type="EnsemblMetazoa" id="XM_001605617">
    <property type="protein sequence ID" value="XP_001605667"/>
    <property type="gene ID" value="LOC116415700"/>
</dbReference>
<gene>
    <name evidence="2" type="primary">OBP51</name>
    <name evidence="3" type="synonym">116415700</name>
</gene>
<reference evidence="2" key="1">
    <citation type="submission" date="2011-08" db="EMBL/GenBank/DDBJ databases">
        <authorList>
            <person name="Zhou J."/>
        </authorList>
    </citation>
    <scope>NUCLEOTIDE SEQUENCE</scope>
    <source>
        <strain evidence="2">AsmCX</strain>
    </source>
</reference>
<feature type="signal peptide" evidence="1">
    <location>
        <begin position="1"/>
        <end position="17"/>
    </location>
</feature>
<evidence type="ECO:0000256" key="1">
    <source>
        <dbReference type="SAM" id="SignalP"/>
    </source>
</evidence>
<organism evidence="2">
    <name type="scientific">Nasonia vitripennis</name>
    <name type="common">Parasitic wasp</name>
    <dbReference type="NCBI Taxonomy" id="7425"/>
    <lineage>
        <taxon>Eukaryota</taxon>
        <taxon>Metazoa</taxon>
        <taxon>Ecdysozoa</taxon>
        <taxon>Arthropoda</taxon>
        <taxon>Hexapoda</taxon>
        <taxon>Insecta</taxon>
        <taxon>Pterygota</taxon>
        <taxon>Neoptera</taxon>
        <taxon>Endopterygota</taxon>
        <taxon>Hymenoptera</taxon>
        <taxon>Apocrita</taxon>
        <taxon>Proctotrupomorpha</taxon>
        <taxon>Chalcidoidea</taxon>
        <taxon>Pteromalidae</taxon>
        <taxon>Pteromalinae</taxon>
        <taxon>Nasonia</taxon>
    </lineage>
</organism>
<dbReference type="Pfam" id="PF01395">
    <property type="entry name" value="PBP_GOBP"/>
    <property type="match status" value="1"/>
</dbReference>
<dbReference type="SUPFAM" id="SSF47565">
    <property type="entry name" value="Insect pheromone/odorant-binding proteins"/>
    <property type="match status" value="1"/>
</dbReference>
<keyword evidence="4" id="KW-1185">Reference proteome</keyword>
<name>G8B1Q6_NASVI</name>
<dbReference type="InterPro" id="IPR036728">
    <property type="entry name" value="PBP_GOBP_sf"/>
</dbReference>
<dbReference type="Proteomes" id="UP000002358">
    <property type="component" value="Chromosome 4"/>
</dbReference>
<evidence type="ECO:0000313" key="3">
    <source>
        <dbReference type="EnsemblMetazoa" id="XP_001605667"/>
    </source>
</evidence>
<reference evidence="2" key="2">
    <citation type="submission" date="2011-11" db="EMBL/GenBank/DDBJ databases">
        <title>Unique features of odorant binding proteins revealed by genome annotation and comparative analyses of the parasitoid wasp Nasonia vitripennis.</title>
        <authorList>
            <person name="Zhou J.J."/>
            <person name="Vieira F.G."/>
            <person name="Foret S."/>
            <person name="He X.L."/>
            <person name="Rozas J."/>
            <person name="Field L.M."/>
        </authorList>
    </citation>
    <scope>NUCLEOTIDE SEQUENCE</scope>
    <source>
        <strain evidence="2">AsmCX</strain>
    </source>
</reference>
<accession>G8B1Q6</accession>
<dbReference type="HOGENOM" id="CLU_1688806_0_0_1"/>
<dbReference type="KEGG" id="nvi:116415700"/>
<proteinExistence type="predicted"/>
<dbReference type="SMR" id="G8B1Q6"/>
<dbReference type="AlphaFoldDB" id="G8B1Q6"/>
<dbReference type="EMBL" id="HE578236">
    <property type="protein sequence ID" value="CCD17820.1"/>
    <property type="molecule type" value="Genomic_DNA"/>
</dbReference>
<dbReference type="Gene3D" id="1.10.238.20">
    <property type="entry name" value="Pheromone/general odorant binding protein domain"/>
    <property type="match status" value="1"/>
</dbReference>